<evidence type="ECO:0000256" key="6">
    <source>
        <dbReference type="SAM" id="Coils"/>
    </source>
</evidence>
<dbReference type="SUPFAM" id="SSF57667">
    <property type="entry name" value="beta-beta-alpha zinc fingers"/>
    <property type="match status" value="1"/>
</dbReference>
<keyword evidence="5" id="KW-0539">Nucleus</keyword>
<dbReference type="AlphaFoldDB" id="A0A4S4LW62"/>
<keyword evidence="2" id="KW-0479">Metal-binding</keyword>
<evidence type="ECO:0000313" key="9">
    <source>
        <dbReference type="EMBL" id="THH16732.1"/>
    </source>
</evidence>
<dbReference type="SMART" id="SM00451">
    <property type="entry name" value="ZnF_U1"/>
    <property type="match status" value="1"/>
</dbReference>
<protein>
    <recommendedName>
        <fullName evidence="8">Matrin-type domain-containing protein</fullName>
    </recommendedName>
</protein>
<dbReference type="PANTHER" id="PTHR13173:SF10">
    <property type="entry name" value="WW DOMAIN-BINDING PROTEIN 4"/>
    <property type="match status" value="1"/>
</dbReference>
<comment type="caution">
    <text evidence="9">The sequence shown here is derived from an EMBL/GenBank/DDBJ whole genome shotgun (WGS) entry which is preliminary data.</text>
</comment>
<dbReference type="InterPro" id="IPR013085">
    <property type="entry name" value="U1-CZ_Znf_C2H2"/>
</dbReference>
<accession>A0A4S4LW62</accession>
<feature type="domain" description="Matrin-type" evidence="8">
    <location>
        <begin position="11"/>
        <end position="42"/>
    </location>
</feature>
<feature type="compositionally biased region" description="Gly residues" evidence="7">
    <location>
        <begin position="377"/>
        <end position="386"/>
    </location>
</feature>
<evidence type="ECO:0000256" key="2">
    <source>
        <dbReference type="ARBA" id="ARBA00022723"/>
    </source>
</evidence>
<keyword evidence="3" id="KW-0863">Zinc-finger</keyword>
<dbReference type="PANTHER" id="PTHR13173">
    <property type="entry name" value="WW DOMAIN BINDING PROTEIN 4"/>
    <property type="match status" value="1"/>
</dbReference>
<evidence type="ECO:0000259" key="8">
    <source>
        <dbReference type="PROSITE" id="PS50171"/>
    </source>
</evidence>
<evidence type="ECO:0000256" key="4">
    <source>
        <dbReference type="ARBA" id="ARBA00022833"/>
    </source>
</evidence>
<proteinExistence type="predicted"/>
<dbReference type="EMBL" id="SGPL01000144">
    <property type="protein sequence ID" value="THH16732.1"/>
    <property type="molecule type" value="Genomic_DNA"/>
</dbReference>
<dbReference type="InterPro" id="IPR000690">
    <property type="entry name" value="Matrin/U1-C_Znf_C2H2"/>
</dbReference>
<feature type="coiled-coil region" evidence="6">
    <location>
        <begin position="48"/>
        <end position="78"/>
    </location>
</feature>
<reference evidence="9 10" key="1">
    <citation type="submission" date="2019-02" db="EMBL/GenBank/DDBJ databases">
        <title>Genome sequencing of the rare red list fungi Bondarzewia mesenterica.</title>
        <authorList>
            <person name="Buettner E."/>
            <person name="Kellner H."/>
        </authorList>
    </citation>
    <scope>NUCLEOTIDE SEQUENCE [LARGE SCALE GENOMIC DNA]</scope>
    <source>
        <strain evidence="9 10">DSM 108281</strain>
    </source>
</reference>
<dbReference type="GO" id="GO:0000398">
    <property type="term" value="P:mRNA splicing, via spliceosome"/>
    <property type="evidence" value="ECO:0007669"/>
    <property type="project" value="InterPro"/>
</dbReference>
<dbReference type="GO" id="GO:0003723">
    <property type="term" value="F:RNA binding"/>
    <property type="evidence" value="ECO:0007669"/>
    <property type="project" value="TreeGrafter"/>
</dbReference>
<evidence type="ECO:0000256" key="3">
    <source>
        <dbReference type="ARBA" id="ARBA00022771"/>
    </source>
</evidence>
<comment type="subcellular location">
    <subcellularLocation>
        <location evidence="1">Nucleus</location>
    </subcellularLocation>
</comment>
<dbReference type="GO" id="GO:0071011">
    <property type="term" value="C:precatalytic spliceosome"/>
    <property type="evidence" value="ECO:0007669"/>
    <property type="project" value="TreeGrafter"/>
</dbReference>
<dbReference type="PROSITE" id="PS50171">
    <property type="entry name" value="ZF_MATRIN"/>
    <property type="match status" value="1"/>
</dbReference>
<gene>
    <name evidence="9" type="ORF">EW146_g3955</name>
</gene>
<name>A0A4S4LW62_9AGAM</name>
<feature type="compositionally biased region" description="Polar residues" evidence="7">
    <location>
        <begin position="112"/>
        <end position="121"/>
    </location>
</feature>
<dbReference type="InterPro" id="IPR036236">
    <property type="entry name" value="Znf_C2H2_sf"/>
</dbReference>
<evidence type="ECO:0000256" key="5">
    <source>
        <dbReference type="ARBA" id="ARBA00023242"/>
    </source>
</evidence>
<sequence>MSEYWVSKKKYFCKYCDIYIADDAPSRQQHENGLRHKGNKERFVRGLYKAGEKRKKDLEEEKREMVRIEQAAQVAFSQDVGAGHAKASLSTSISRALTSASSSKKPPPRPSNAFSNYSTAESLGYTDPDLERARAEAERRQQQGFVGEWQYVEATPAPTSKPVSDSDRLAMGETGVTEGPVEERKKRPAEAVQEDEEHGHRWKLRKKTLNVGLGEIYDPGVIAIKVKPKMEEVKEEEEGPGTMNPKGILGAEMSGVKVVAAEGPKASSVPQWTAMKWKKAGETVRDGEQMNIAGAVGPDRESASRHAGASQIEERQVKVEVIAKDGLDELSGLGAAVVKEETSIKLEKIGAGPSLSEAAESLSTGSLFKKRRAPAAGGAGSRGRRF</sequence>
<dbReference type="Pfam" id="PF06220">
    <property type="entry name" value="zf-U1"/>
    <property type="match status" value="1"/>
</dbReference>
<dbReference type="Proteomes" id="UP000310158">
    <property type="component" value="Unassembled WGS sequence"/>
</dbReference>
<dbReference type="Gene3D" id="3.30.160.60">
    <property type="entry name" value="Classic Zinc Finger"/>
    <property type="match status" value="1"/>
</dbReference>
<feature type="region of interest" description="Disordered" evidence="7">
    <location>
        <begin position="98"/>
        <end position="124"/>
    </location>
</feature>
<dbReference type="InterPro" id="IPR003604">
    <property type="entry name" value="Matrin/U1-like-C_Znf_C2H2"/>
</dbReference>
<evidence type="ECO:0000256" key="1">
    <source>
        <dbReference type="ARBA" id="ARBA00004123"/>
    </source>
</evidence>
<feature type="region of interest" description="Disordered" evidence="7">
    <location>
        <begin position="353"/>
        <end position="386"/>
    </location>
</feature>
<dbReference type="GO" id="GO:0008270">
    <property type="term" value="F:zinc ion binding"/>
    <property type="evidence" value="ECO:0007669"/>
    <property type="project" value="UniProtKB-KW"/>
</dbReference>
<keyword evidence="4" id="KW-0862">Zinc</keyword>
<dbReference type="OrthoDB" id="191651at2759"/>
<evidence type="ECO:0000313" key="10">
    <source>
        <dbReference type="Proteomes" id="UP000310158"/>
    </source>
</evidence>
<evidence type="ECO:0000256" key="7">
    <source>
        <dbReference type="SAM" id="MobiDB-lite"/>
    </source>
</evidence>
<keyword evidence="6" id="KW-0175">Coiled coil</keyword>
<feature type="region of interest" description="Disordered" evidence="7">
    <location>
        <begin position="156"/>
        <end position="199"/>
    </location>
</feature>
<keyword evidence="10" id="KW-1185">Reference proteome</keyword>
<dbReference type="InterPro" id="IPR040023">
    <property type="entry name" value="WBP4"/>
</dbReference>
<organism evidence="9 10">
    <name type="scientific">Bondarzewia mesenterica</name>
    <dbReference type="NCBI Taxonomy" id="1095465"/>
    <lineage>
        <taxon>Eukaryota</taxon>
        <taxon>Fungi</taxon>
        <taxon>Dikarya</taxon>
        <taxon>Basidiomycota</taxon>
        <taxon>Agaricomycotina</taxon>
        <taxon>Agaricomycetes</taxon>
        <taxon>Russulales</taxon>
        <taxon>Bondarzewiaceae</taxon>
        <taxon>Bondarzewia</taxon>
    </lineage>
</organism>